<dbReference type="EMBL" id="CAJOBI010009276">
    <property type="protein sequence ID" value="CAF4134307.1"/>
    <property type="molecule type" value="Genomic_DNA"/>
</dbReference>
<dbReference type="Proteomes" id="UP000676336">
    <property type="component" value="Unassembled WGS sequence"/>
</dbReference>
<keyword evidence="1" id="KW-0175">Coiled coil</keyword>
<evidence type="ECO:0000313" key="4">
    <source>
        <dbReference type="EMBL" id="CAF4134307.1"/>
    </source>
</evidence>
<name>A0A814GDF8_9BILA</name>
<dbReference type="EMBL" id="CAJNRE010008861">
    <property type="protein sequence ID" value="CAF2076846.1"/>
    <property type="molecule type" value="Genomic_DNA"/>
</dbReference>
<reference evidence="2" key="1">
    <citation type="submission" date="2021-02" db="EMBL/GenBank/DDBJ databases">
        <authorList>
            <person name="Nowell W R."/>
        </authorList>
    </citation>
    <scope>NUCLEOTIDE SEQUENCE</scope>
</reference>
<evidence type="ECO:0000256" key="1">
    <source>
        <dbReference type="SAM" id="Coils"/>
    </source>
</evidence>
<protein>
    <submittedName>
        <fullName evidence="2">Uncharacterized protein</fullName>
    </submittedName>
</protein>
<dbReference type="Proteomes" id="UP000663824">
    <property type="component" value="Unassembled WGS sequence"/>
</dbReference>
<proteinExistence type="predicted"/>
<dbReference type="AlphaFoldDB" id="A0A814GDF8"/>
<evidence type="ECO:0000313" key="5">
    <source>
        <dbReference type="Proteomes" id="UP000663855"/>
    </source>
</evidence>
<dbReference type="EMBL" id="CAJNOV010000126">
    <property type="protein sequence ID" value="CAF0993918.1"/>
    <property type="molecule type" value="Genomic_DNA"/>
</dbReference>
<evidence type="ECO:0000313" key="2">
    <source>
        <dbReference type="EMBL" id="CAF0993918.1"/>
    </source>
</evidence>
<comment type="caution">
    <text evidence="2">The sequence shown here is derived from an EMBL/GenBank/DDBJ whole genome shotgun (WGS) entry which is preliminary data.</text>
</comment>
<organism evidence="2 5">
    <name type="scientific">Rotaria magnacalcarata</name>
    <dbReference type="NCBI Taxonomy" id="392030"/>
    <lineage>
        <taxon>Eukaryota</taxon>
        <taxon>Metazoa</taxon>
        <taxon>Spiralia</taxon>
        <taxon>Gnathifera</taxon>
        <taxon>Rotifera</taxon>
        <taxon>Eurotatoria</taxon>
        <taxon>Bdelloidea</taxon>
        <taxon>Philodinida</taxon>
        <taxon>Philodinidae</taxon>
        <taxon>Rotaria</taxon>
    </lineage>
</organism>
<accession>A0A814GDF8</accession>
<gene>
    <name evidence="2" type="ORF">CJN711_LOCUS1997</name>
    <name evidence="3" type="ORF">MBJ925_LOCUS17755</name>
    <name evidence="4" type="ORF">SMN809_LOCUS18922</name>
</gene>
<feature type="coiled-coil region" evidence="1">
    <location>
        <begin position="106"/>
        <end position="140"/>
    </location>
</feature>
<dbReference type="Proteomes" id="UP000663855">
    <property type="component" value="Unassembled WGS sequence"/>
</dbReference>
<evidence type="ECO:0000313" key="3">
    <source>
        <dbReference type="EMBL" id="CAF2076846.1"/>
    </source>
</evidence>
<sequence length="220" mass="26464">MQHHQPIIQLSDHIKSKIKYHEPGSVSCSSDELILSDHTHEDNESFPSSSLQHLYRKRSSTFITRHTQKPSIPEYATVDKRNSFQSIRTPQQQEPCQECFHRQNLIQSANQRLLRAYNENRRLTEELRSFISLNHQYEEDNLKLKQHLMKMSAYLEEYKTHFNQLKQKFIAEKNNQVQQDFGNDQLRRLRHEMYVCKQVVASKQQEEQKNIDYFSRQQWD</sequence>